<dbReference type="Gene3D" id="1.10.2000.10">
    <property type="entry name" value="Frizzled cysteine-rich domain"/>
    <property type="match status" value="1"/>
</dbReference>
<evidence type="ECO:0000256" key="1">
    <source>
        <dbReference type="ARBA" id="ARBA00004479"/>
    </source>
</evidence>
<evidence type="ECO:0000256" key="15">
    <source>
        <dbReference type="SAM" id="Phobius"/>
    </source>
</evidence>
<keyword evidence="6 14" id="KW-0547">Nucleotide-binding</keyword>
<reference evidence="19 20" key="1">
    <citation type="submission" date="2019-07" db="EMBL/GenBank/DDBJ databases">
        <title>Draft genome assembly of a fouling barnacle, Amphibalanus amphitrite (Darwin, 1854): The first reference genome for Thecostraca.</title>
        <authorList>
            <person name="Kim W."/>
        </authorList>
    </citation>
    <scope>NUCLEOTIDE SEQUENCE [LARGE SCALE GENOMIC DNA]</scope>
    <source>
        <strain evidence="19">SNU_AA5</strain>
        <tissue evidence="19">Soma without cirri and trophi</tissue>
    </source>
</reference>
<keyword evidence="8 14" id="KW-0067">ATP-binding</keyword>
<dbReference type="InterPro" id="IPR001245">
    <property type="entry name" value="Ser-Thr/Tyr_kinase_cat_dom"/>
</dbReference>
<dbReference type="InterPro" id="IPR038178">
    <property type="entry name" value="Kringle_sf"/>
</dbReference>
<dbReference type="PANTHER" id="PTHR24416">
    <property type="entry name" value="TYROSINE-PROTEIN KINASE RECEPTOR"/>
    <property type="match status" value="1"/>
</dbReference>
<keyword evidence="7 19" id="KW-0418">Kinase</keyword>
<evidence type="ECO:0000259" key="16">
    <source>
        <dbReference type="PROSITE" id="PS50011"/>
    </source>
</evidence>
<protein>
    <recommendedName>
        <fullName evidence="2">receptor protein-tyrosine kinase</fullName>
        <ecNumber evidence="2">2.7.10.1</ecNumber>
    </recommendedName>
</protein>
<dbReference type="InterPro" id="IPR013806">
    <property type="entry name" value="Kringle-like"/>
</dbReference>
<dbReference type="InterPro" id="IPR020067">
    <property type="entry name" value="Frizzled_dom"/>
</dbReference>
<dbReference type="InterPro" id="IPR000719">
    <property type="entry name" value="Prot_kinase_dom"/>
</dbReference>
<keyword evidence="5" id="KW-0808">Transferase</keyword>
<feature type="domain" description="Kringle" evidence="18">
    <location>
        <begin position="221"/>
        <end position="301"/>
    </location>
</feature>
<sequence length="548" mass="59679">MQQGTRVPVHVCVIRRHQDGFTPTNSPNIGRFQEKSHLVMTGSIQDLDGIESRSSDGRLVGRATRLWPRGSPSPSPPEGRTACAPYRGQVCAFLLLNQTVLVRPPDTLAIVEERVRDALSVVQDSPDLSQECSEFAAPGICLSAFPPCGAGGEPRRICRDECELLRDARCKREHAIALAHPILSQVELPVCERLPPVGSPEAAGCLRLGVPDVAPPRPEDACFHGDGAGYRGVEARAASGRRCRAWSRHGQYARLARRQPAVLGGHAFCRNWPGEGRPQPWCYTASEGGGVQAELCAVPRCHRPLLWYIWYIVLPCGSLAVLALLSAALGCLCRCARRGPATKPSADTKLTVVAEKPRTDPELAADPPPKPQAIELELKSISFREELGEGQFGKVFRGELSDYGTDGAPLPVAVKTLKEDVSARTERDFEREGRLLAELCHPNIVRLLGVVQRATPRCLVFERMSGGDLHALLVARSPRGDGAAGPPLTEQHLLHIATQVADGMAYLGTHHYVHRDLAARNCLVGDNLTVKISDFGLSRDIYSSDYYR</sequence>
<dbReference type="PROSITE" id="PS50070">
    <property type="entry name" value="KRINGLE_2"/>
    <property type="match status" value="1"/>
</dbReference>
<dbReference type="PROSITE" id="PS00239">
    <property type="entry name" value="RECEPTOR_TYR_KIN_II"/>
    <property type="match status" value="1"/>
</dbReference>
<name>A0A6A4X2T2_AMPAM</name>
<dbReference type="Gene3D" id="3.30.200.20">
    <property type="entry name" value="Phosphorylase Kinase, domain 1"/>
    <property type="match status" value="1"/>
</dbReference>
<keyword evidence="19" id="KW-0675">Receptor</keyword>
<evidence type="ECO:0000256" key="12">
    <source>
        <dbReference type="PROSITE-ProRule" id="PRU00090"/>
    </source>
</evidence>
<keyword evidence="15 19" id="KW-0812">Transmembrane</keyword>
<dbReference type="InterPro" id="IPR008266">
    <property type="entry name" value="Tyr_kinase_AS"/>
</dbReference>
<dbReference type="GO" id="GO:0007169">
    <property type="term" value="P:cell surface receptor protein tyrosine kinase signaling pathway"/>
    <property type="evidence" value="ECO:0007669"/>
    <property type="project" value="InterPro"/>
</dbReference>
<evidence type="ECO:0000259" key="18">
    <source>
        <dbReference type="PROSITE" id="PS50070"/>
    </source>
</evidence>
<dbReference type="InterPro" id="IPR041775">
    <property type="entry name" value="Ror-like_CRD"/>
</dbReference>
<keyword evidence="3" id="KW-0597">Phosphoprotein</keyword>
<evidence type="ECO:0000256" key="5">
    <source>
        <dbReference type="ARBA" id="ARBA00022679"/>
    </source>
</evidence>
<comment type="catalytic activity">
    <reaction evidence="11">
        <text>L-tyrosyl-[protein] + ATP = O-phospho-L-tyrosyl-[protein] + ADP + H(+)</text>
        <dbReference type="Rhea" id="RHEA:10596"/>
        <dbReference type="Rhea" id="RHEA-COMP:10136"/>
        <dbReference type="Rhea" id="RHEA-COMP:20101"/>
        <dbReference type="ChEBI" id="CHEBI:15378"/>
        <dbReference type="ChEBI" id="CHEBI:30616"/>
        <dbReference type="ChEBI" id="CHEBI:46858"/>
        <dbReference type="ChEBI" id="CHEBI:61978"/>
        <dbReference type="ChEBI" id="CHEBI:456216"/>
        <dbReference type="EC" id="2.7.10.1"/>
    </reaction>
</comment>
<proteinExistence type="predicted"/>
<dbReference type="CDD" id="cd07459">
    <property type="entry name" value="CRD_TK_ROR_like"/>
    <property type="match status" value="1"/>
</dbReference>
<dbReference type="Pfam" id="PF00051">
    <property type="entry name" value="Kringle"/>
    <property type="match status" value="1"/>
</dbReference>
<accession>A0A6A4X2T2</accession>
<evidence type="ECO:0000256" key="14">
    <source>
        <dbReference type="PROSITE-ProRule" id="PRU10141"/>
    </source>
</evidence>
<dbReference type="PANTHER" id="PTHR24416:SF611">
    <property type="entry name" value="TYROSINE-PROTEIN KINASE TRANSMEMBRANE RECEPTOR ROR"/>
    <property type="match status" value="1"/>
</dbReference>
<dbReference type="OrthoDB" id="3256376at2759"/>
<evidence type="ECO:0000256" key="3">
    <source>
        <dbReference type="ARBA" id="ARBA00022553"/>
    </source>
</evidence>
<dbReference type="InterPro" id="IPR000001">
    <property type="entry name" value="Kringle"/>
</dbReference>
<dbReference type="PROSITE" id="PS50038">
    <property type="entry name" value="FZ"/>
    <property type="match status" value="1"/>
</dbReference>
<dbReference type="Pfam" id="PF07714">
    <property type="entry name" value="PK_Tyr_Ser-Thr"/>
    <property type="match status" value="1"/>
</dbReference>
<dbReference type="FunFam" id="1.10.510.10:FF:000667">
    <property type="entry name" value="Tyrosine-protein kinase receptor"/>
    <property type="match status" value="1"/>
</dbReference>
<dbReference type="InterPro" id="IPR002011">
    <property type="entry name" value="Tyr_kinase_rcpt_2_CS"/>
</dbReference>
<evidence type="ECO:0000256" key="7">
    <source>
        <dbReference type="ARBA" id="ARBA00022777"/>
    </source>
</evidence>
<dbReference type="GO" id="GO:0005524">
    <property type="term" value="F:ATP binding"/>
    <property type="evidence" value="ECO:0007669"/>
    <property type="project" value="UniProtKB-UniRule"/>
</dbReference>
<feature type="binding site" evidence="14">
    <location>
        <position position="415"/>
    </location>
    <ligand>
        <name>ATP</name>
        <dbReference type="ChEBI" id="CHEBI:30616"/>
    </ligand>
</feature>
<evidence type="ECO:0000256" key="6">
    <source>
        <dbReference type="ARBA" id="ARBA00022741"/>
    </source>
</evidence>
<gene>
    <name evidence="19" type="primary">Ror1</name>
    <name evidence="19" type="ORF">FJT64_020213</name>
</gene>
<dbReference type="GO" id="GO:0043235">
    <property type="term" value="C:receptor complex"/>
    <property type="evidence" value="ECO:0007669"/>
    <property type="project" value="TreeGrafter"/>
</dbReference>
<dbReference type="SUPFAM" id="SSF56112">
    <property type="entry name" value="Protein kinase-like (PK-like)"/>
    <property type="match status" value="1"/>
</dbReference>
<dbReference type="EC" id="2.7.10.1" evidence="2"/>
<keyword evidence="15" id="KW-0472">Membrane</keyword>
<dbReference type="EMBL" id="VIIS01000477">
    <property type="protein sequence ID" value="KAF0308602.1"/>
    <property type="molecule type" value="Genomic_DNA"/>
</dbReference>
<dbReference type="GO" id="GO:0004714">
    <property type="term" value="F:transmembrane receptor protein tyrosine kinase activity"/>
    <property type="evidence" value="ECO:0007669"/>
    <property type="project" value="UniProtKB-EC"/>
</dbReference>
<feature type="disulfide bond" evidence="12">
    <location>
        <begin position="132"/>
        <end position="170"/>
    </location>
</feature>
<comment type="subcellular location">
    <subcellularLocation>
        <location evidence="1">Membrane</location>
        <topology evidence="1">Single-pass type I membrane protein</topology>
    </subcellularLocation>
</comment>
<comment type="caution">
    <text evidence="13">Lacks conserved residue(s) required for the propagation of feature annotation.</text>
</comment>
<dbReference type="SUPFAM" id="SSF57440">
    <property type="entry name" value="Kringle-like"/>
    <property type="match status" value="1"/>
</dbReference>
<evidence type="ECO:0000256" key="10">
    <source>
        <dbReference type="ARBA" id="ARBA00023157"/>
    </source>
</evidence>
<evidence type="ECO:0000259" key="17">
    <source>
        <dbReference type="PROSITE" id="PS50038"/>
    </source>
</evidence>
<dbReference type="GO" id="GO:0005886">
    <property type="term" value="C:plasma membrane"/>
    <property type="evidence" value="ECO:0007669"/>
    <property type="project" value="TreeGrafter"/>
</dbReference>
<dbReference type="InterPro" id="IPR020635">
    <property type="entry name" value="Tyr_kinase_cat_dom"/>
</dbReference>
<evidence type="ECO:0000313" key="20">
    <source>
        <dbReference type="Proteomes" id="UP000440578"/>
    </source>
</evidence>
<dbReference type="InterPro" id="IPR036790">
    <property type="entry name" value="Frizzled_dom_sf"/>
</dbReference>
<dbReference type="InterPro" id="IPR011009">
    <property type="entry name" value="Kinase-like_dom_sf"/>
</dbReference>
<feature type="domain" description="Protein kinase" evidence="16">
    <location>
        <begin position="381"/>
        <end position="548"/>
    </location>
</feature>
<evidence type="ECO:0000256" key="13">
    <source>
        <dbReference type="PROSITE-ProRule" id="PRU00121"/>
    </source>
</evidence>
<evidence type="ECO:0000256" key="11">
    <source>
        <dbReference type="ARBA" id="ARBA00051243"/>
    </source>
</evidence>
<dbReference type="GO" id="GO:0017147">
    <property type="term" value="F:Wnt-protein binding"/>
    <property type="evidence" value="ECO:0007669"/>
    <property type="project" value="TreeGrafter"/>
</dbReference>
<evidence type="ECO:0000256" key="9">
    <source>
        <dbReference type="ARBA" id="ARBA00023137"/>
    </source>
</evidence>
<dbReference type="Gene3D" id="1.10.510.10">
    <property type="entry name" value="Transferase(Phosphotransferase) domain 1"/>
    <property type="match status" value="1"/>
</dbReference>
<comment type="caution">
    <text evidence="19">The sequence shown here is derived from an EMBL/GenBank/DDBJ whole genome shotgun (WGS) entry which is preliminary data.</text>
</comment>
<dbReference type="PROSITE" id="PS00107">
    <property type="entry name" value="PROTEIN_KINASE_ATP"/>
    <property type="match status" value="1"/>
</dbReference>
<feature type="transmembrane region" description="Helical" evidence="15">
    <location>
        <begin position="305"/>
        <end position="333"/>
    </location>
</feature>
<keyword evidence="4 13" id="KW-0420">Kringle</keyword>
<dbReference type="AlphaFoldDB" id="A0A6A4X2T2"/>
<dbReference type="InterPro" id="IPR017441">
    <property type="entry name" value="Protein_kinase_ATP_BS"/>
</dbReference>
<dbReference type="Proteomes" id="UP000440578">
    <property type="component" value="Unassembled WGS sequence"/>
</dbReference>
<evidence type="ECO:0000313" key="19">
    <source>
        <dbReference type="EMBL" id="KAF0308602.1"/>
    </source>
</evidence>
<evidence type="ECO:0000256" key="2">
    <source>
        <dbReference type="ARBA" id="ARBA00011902"/>
    </source>
</evidence>
<keyword evidence="9" id="KW-0829">Tyrosine-protein kinase</keyword>
<dbReference type="Pfam" id="PF01392">
    <property type="entry name" value="Fz"/>
    <property type="match status" value="1"/>
</dbReference>
<dbReference type="PROSITE" id="PS00109">
    <property type="entry name" value="PROTEIN_KINASE_TYR"/>
    <property type="match status" value="1"/>
</dbReference>
<keyword evidence="15" id="KW-1133">Transmembrane helix</keyword>
<feature type="domain" description="FZ" evidence="17">
    <location>
        <begin position="78"/>
        <end position="208"/>
    </location>
</feature>
<dbReference type="PROSITE" id="PS50011">
    <property type="entry name" value="PROTEIN_KINASE_DOM"/>
    <property type="match status" value="1"/>
</dbReference>
<evidence type="ECO:0000256" key="4">
    <source>
        <dbReference type="ARBA" id="ARBA00022572"/>
    </source>
</evidence>
<dbReference type="InterPro" id="IPR050122">
    <property type="entry name" value="RTK"/>
</dbReference>
<keyword evidence="20" id="KW-1185">Reference proteome</keyword>
<feature type="disulfide bond" evidence="13">
    <location>
        <begin position="243"/>
        <end position="282"/>
    </location>
</feature>
<organism evidence="19 20">
    <name type="scientific">Amphibalanus amphitrite</name>
    <name type="common">Striped barnacle</name>
    <name type="synonym">Balanus amphitrite</name>
    <dbReference type="NCBI Taxonomy" id="1232801"/>
    <lineage>
        <taxon>Eukaryota</taxon>
        <taxon>Metazoa</taxon>
        <taxon>Ecdysozoa</taxon>
        <taxon>Arthropoda</taxon>
        <taxon>Crustacea</taxon>
        <taxon>Multicrustacea</taxon>
        <taxon>Cirripedia</taxon>
        <taxon>Thoracica</taxon>
        <taxon>Thoracicalcarea</taxon>
        <taxon>Balanomorpha</taxon>
        <taxon>Balanoidea</taxon>
        <taxon>Balanidae</taxon>
        <taxon>Amphibalaninae</taxon>
        <taxon>Amphibalanus</taxon>
    </lineage>
</organism>
<dbReference type="SMART" id="SM00130">
    <property type="entry name" value="KR"/>
    <property type="match status" value="1"/>
</dbReference>
<evidence type="ECO:0000256" key="8">
    <source>
        <dbReference type="ARBA" id="ARBA00022840"/>
    </source>
</evidence>
<dbReference type="Gene3D" id="2.40.20.10">
    <property type="entry name" value="Plasminogen Kringle 4"/>
    <property type="match status" value="1"/>
</dbReference>
<dbReference type="SMART" id="SM00219">
    <property type="entry name" value="TyrKc"/>
    <property type="match status" value="1"/>
</dbReference>
<keyword evidence="10 13" id="KW-1015">Disulfide bond</keyword>
<dbReference type="CDD" id="cd00108">
    <property type="entry name" value="KR"/>
    <property type="match status" value="1"/>
</dbReference>